<dbReference type="EMBL" id="UZAL01037079">
    <property type="protein sequence ID" value="VDP71102.1"/>
    <property type="molecule type" value="Genomic_DNA"/>
</dbReference>
<organism evidence="1 2">
    <name type="scientific">Schistosoma mattheei</name>
    <dbReference type="NCBI Taxonomy" id="31246"/>
    <lineage>
        <taxon>Eukaryota</taxon>
        <taxon>Metazoa</taxon>
        <taxon>Spiralia</taxon>
        <taxon>Lophotrochozoa</taxon>
        <taxon>Platyhelminthes</taxon>
        <taxon>Trematoda</taxon>
        <taxon>Digenea</taxon>
        <taxon>Strigeidida</taxon>
        <taxon>Schistosomatoidea</taxon>
        <taxon>Schistosomatidae</taxon>
        <taxon>Schistosoma</taxon>
    </lineage>
</organism>
<evidence type="ECO:0000313" key="2">
    <source>
        <dbReference type="Proteomes" id="UP000269396"/>
    </source>
</evidence>
<accession>A0A183PPS4</accession>
<evidence type="ECO:0000313" key="1">
    <source>
        <dbReference type="EMBL" id="VDP71102.1"/>
    </source>
</evidence>
<name>A0A183PPS4_9TREM</name>
<gene>
    <name evidence="1" type="ORF">SMTD_LOCUS16360</name>
</gene>
<keyword evidence="2" id="KW-1185">Reference proteome</keyword>
<dbReference type="AlphaFoldDB" id="A0A183PPS4"/>
<proteinExistence type="predicted"/>
<protein>
    <submittedName>
        <fullName evidence="1">Uncharacterized protein</fullName>
    </submittedName>
</protein>
<reference evidence="1 2" key="1">
    <citation type="submission" date="2018-11" db="EMBL/GenBank/DDBJ databases">
        <authorList>
            <consortium name="Pathogen Informatics"/>
        </authorList>
    </citation>
    <scope>NUCLEOTIDE SEQUENCE [LARGE SCALE GENOMIC DNA]</scope>
    <source>
        <strain>Denwood</strain>
        <strain evidence="2">Zambia</strain>
    </source>
</reference>
<dbReference type="Proteomes" id="UP000269396">
    <property type="component" value="Unassembled WGS sequence"/>
</dbReference>
<sequence length="737" mass="86971">MDMNDETTLLRFPVSSVLSKCVNIIQTYVSTDLDEVNRLLDEINLTYDSVVQDTCPENMNIIKLQIRKDQNQFTNLEHKIHTLQAYLTNLNDRIELFTSIDNNLNERIYSLYNRLKSESINLCSTQIQEIKRYLNIWRGINEKFKQIHQDYMNEIKPLIKEFQHLKVEHLQFLELYQKNFSFESKSVTNEDHCLLEQLPTIESITIQSIFEERNNKLLEIIEFINEFQTELNQNNLYFDEYRNALYNVQSLGSTIDCLFNIFKQFDVDVNDDLKSNHSNLIQKLSEELEQFQMSWEQLQTEVNTTHQTMYQHLEQMELFNCKQLSLRKLLTEIELKACLGPCSTTSVVDFNELEKDTMNCLNEQYVDEVDGNNNNQGENSYVVIFDKLMIAQQSIVDWWEAFIQQIEEEIPRIKDELKTIYSIVFPTPTGLLNQLLHVEEILAKAHEILNVNKEGLTGLNDMIEAWKNWQHWWFVDSEANTIHDDHGELSNFVNNINAFNIDGYLDNNEFINLQRKLDQLYKLGESEGKLKLIDLMEKSNNLQLINEQQKKNFITFMVLSSSQQQQQHQPSSSSSSSSSITITSIQQRQLPLNLSILFIQKLIRLANHQYSLIFNDHLPLIIDYLNHKIDLINKFLDEFQQFTNILNDNEIKLKKFETFLLLCNYNHQMNNLKENSYKKLQLLNIDFNEITLNYIQLKFSSDISVFLSIQWNESIFIDFLNQFSINVKLLMKLIQVS</sequence>
<dbReference type="STRING" id="31246.A0A183PPS4"/>